<evidence type="ECO:0000313" key="2">
    <source>
        <dbReference type="Proteomes" id="UP000070501"/>
    </source>
</evidence>
<dbReference type="EMBL" id="KQ964296">
    <property type="protein sequence ID" value="KXJ85106.1"/>
    <property type="molecule type" value="Genomic_DNA"/>
</dbReference>
<gene>
    <name evidence="1" type="ORF">Micbo1qcDRAFT_181102</name>
</gene>
<reference evidence="2" key="1">
    <citation type="submission" date="2016-02" db="EMBL/GenBank/DDBJ databases">
        <title>Draft genome sequence of Microdochium bolleyi, a fungal endophyte of beachgrass.</title>
        <authorList>
            <consortium name="DOE Joint Genome Institute"/>
            <person name="David A.S."/>
            <person name="May G."/>
            <person name="Haridas S."/>
            <person name="Lim J."/>
            <person name="Wang M."/>
            <person name="Labutti K."/>
            <person name="Lipzen A."/>
            <person name="Barry K."/>
            <person name="Grigoriev I.V."/>
        </authorList>
    </citation>
    <scope>NUCLEOTIDE SEQUENCE [LARGE SCALE GENOMIC DNA]</scope>
    <source>
        <strain evidence="2">J235TASD1</strain>
    </source>
</reference>
<organism evidence="1 2">
    <name type="scientific">Microdochium bolleyi</name>
    <dbReference type="NCBI Taxonomy" id="196109"/>
    <lineage>
        <taxon>Eukaryota</taxon>
        <taxon>Fungi</taxon>
        <taxon>Dikarya</taxon>
        <taxon>Ascomycota</taxon>
        <taxon>Pezizomycotina</taxon>
        <taxon>Sordariomycetes</taxon>
        <taxon>Xylariomycetidae</taxon>
        <taxon>Xylariales</taxon>
        <taxon>Microdochiaceae</taxon>
        <taxon>Microdochium</taxon>
    </lineage>
</organism>
<protein>
    <submittedName>
        <fullName evidence="1">Uncharacterized protein</fullName>
    </submittedName>
</protein>
<name>A0A136IJG3_9PEZI</name>
<accession>A0A136IJG3</accession>
<keyword evidence="2" id="KW-1185">Reference proteome</keyword>
<sequence length="135" mass="15626">MALLCCNGLSTYRPLRIDHESKFDMFKAWAAYPRETSPRGDVQISPSSFIIQLVRQVNFGPIEAKRYFGSDGDGGFVEVREQDIINANFRKVNSYKNFKCAAHSKFYEFNLYQRDPVNMHHWRADVARPASEIDL</sequence>
<proteinExistence type="predicted"/>
<dbReference type="Proteomes" id="UP000070501">
    <property type="component" value="Unassembled WGS sequence"/>
</dbReference>
<dbReference type="OrthoDB" id="10264507at2759"/>
<dbReference type="AlphaFoldDB" id="A0A136IJG3"/>
<evidence type="ECO:0000313" key="1">
    <source>
        <dbReference type="EMBL" id="KXJ85106.1"/>
    </source>
</evidence>
<dbReference type="InParanoid" id="A0A136IJG3"/>